<evidence type="ECO:0000313" key="2">
    <source>
        <dbReference type="Proteomes" id="UP000078447"/>
    </source>
</evidence>
<protein>
    <submittedName>
        <fullName evidence="1">Uncharacterized protein</fullName>
    </submittedName>
</protein>
<name>A0ABX2V694_9BACL</name>
<dbReference type="RefSeq" id="WP_026834046.1">
    <property type="nucleotide sequence ID" value="NZ_CP085018.1"/>
</dbReference>
<organism evidence="1 2">
    <name type="scientific">Exiguobacterium undae</name>
    <dbReference type="NCBI Taxonomy" id="169177"/>
    <lineage>
        <taxon>Bacteria</taxon>
        <taxon>Bacillati</taxon>
        <taxon>Bacillota</taxon>
        <taxon>Bacilli</taxon>
        <taxon>Bacillales</taxon>
        <taxon>Bacillales Family XII. Incertae Sedis</taxon>
        <taxon>Exiguobacterium</taxon>
    </lineage>
</organism>
<gene>
    <name evidence="1" type="ORF">A3783_13095</name>
</gene>
<reference evidence="1 2" key="1">
    <citation type="submission" date="2016-03" db="EMBL/GenBank/DDBJ databases">
        <authorList>
            <person name="Cho S.-Y."/>
            <person name="Lim S."/>
            <person name="Kim H."/>
            <person name="Soh E.H."/>
            <person name="Moon J.S."/>
        </authorList>
    </citation>
    <scope>NUCLEOTIDE SEQUENCE [LARGE SCALE GENOMIC DNA]</scope>
    <source>
        <strain evidence="1 2">KCTC 3810</strain>
    </source>
</reference>
<comment type="caution">
    <text evidence="1">The sequence shown here is derived from an EMBL/GenBank/DDBJ whole genome shotgun (WGS) entry which is preliminary data.</text>
</comment>
<dbReference type="EMBL" id="LVVL01000016">
    <property type="protein sequence ID" value="OAN10758.1"/>
    <property type="molecule type" value="Genomic_DNA"/>
</dbReference>
<dbReference type="Proteomes" id="UP000078447">
    <property type="component" value="Unassembled WGS sequence"/>
</dbReference>
<proteinExistence type="predicted"/>
<sequence length="160" mass="18544">METEDLWVSYREAFGRYGAIRGFYVDRLTEQMTEQKPGDERTANQDGVLVRPRQDGVFQFRMSSVQGVLTIRSSELHIRKNESGYIELRALMQQMRTAGCLTLGGEFYLFVAGEVDTLEYRLRLIARVLIQLQRMPIGTDVIEHWCQQARDEGQQLKKHA</sequence>
<evidence type="ECO:0000313" key="1">
    <source>
        <dbReference type="EMBL" id="OAN10758.1"/>
    </source>
</evidence>
<keyword evidence="2" id="KW-1185">Reference proteome</keyword>
<accession>A0ABX2V694</accession>